<protein>
    <submittedName>
        <fullName evidence="6">U4/U6-U5 snRNP complex subunit</fullName>
    </submittedName>
</protein>
<evidence type="ECO:0000256" key="1">
    <source>
        <dbReference type="ARBA" id="ARBA00022723"/>
    </source>
</evidence>
<keyword evidence="1" id="KW-0479">Metal-binding</keyword>
<dbReference type="EMBL" id="BTGD01000001">
    <property type="protein sequence ID" value="GMM53686.1"/>
    <property type="molecule type" value="Genomic_DNA"/>
</dbReference>
<gene>
    <name evidence="6" type="ORF">DAKH74_003020</name>
</gene>
<dbReference type="Pfam" id="PF12874">
    <property type="entry name" value="zf-met"/>
    <property type="match status" value="1"/>
</dbReference>
<reference evidence="6 7" key="1">
    <citation type="journal article" date="2023" name="Elife">
        <title>Identification of key yeast species and microbe-microbe interactions impacting larval growth of Drosophila in the wild.</title>
        <authorList>
            <person name="Mure A."/>
            <person name="Sugiura Y."/>
            <person name="Maeda R."/>
            <person name="Honda K."/>
            <person name="Sakurai N."/>
            <person name="Takahashi Y."/>
            <person name="Watada M."/>
            <person name="Katoh T."/>
            <person name="Gotoh A."/>
            <person name="Gotoh Y."/>
            <person name="Taniguchi I."/>
            <person name="Nakamura K."/>
            <person name="Hayashi T."/>
            <person name="Katayama T."/>
            <person name="Uemura T."/>
            <person name="Hattori Y."/>
        </authorList>
    </citation>
    <scope>NUCLEOTIDE SEQUENCE [LARGE SCALE GENOMIC DNA]</scope>
    <source>
        <strain evidence="6 7">KH-74</strain>
    </source>
</reference>
<keyword evidence="4" id="KW-0539">Nucleus</keyword>
<keyword evidence="2" id="KW-0863">Zinc-finger</keyword>
<dbReference type="Proteomes" id="UP001377567">
    <property type="component" value="Unassembled WGS sequence"/>
</dbReference>
<evidence type="ECO:0000313" key="7">
    <source>
        <dbReference type="Proteomes" id="UP001377567"/>
    </source>
</evidence>
<dbReference type="InterPro" id="IPR036236">
    <property type="entry name" value="Znf_C2H2_sf"/>
</dbReference>
<dbReference type="InterPro" id="IPR040107">
    <property type="entry name" value="Snu23"/>
</dbReference>
<comment type="caution">
    <text evidence="6">The sequence shown here is derived from an EMBL/GenBank/DDBJ whole genome shotgun (WGS) entry which is preliminary data.</text>
</comment>
<dbReference type="GO" id="GO:0046540">
    <property type="term" value="C:U4/U6 x U5 tri-snRNP complex"/>
    <property type="evidence" value="ECO:0007669"/>
    <property type="project" value="TreeGrafter"/>
</dbReference>
<evidence type="ECO:0000256" key="4">
    <source>
        <dbReference type="ARBA" id="ARBA00023242"/>
    </source>
</evidence>
<dbReference type="AlphaFoldDB" id="A0AAV5RQ75"/>
<accession>A0AAV5RQ75</accession>
<name>A0AAV5RQ75_MAUHU</name>
<dbReference type="SUPFAM" id="SSF57667">
    <property type="entry name" value="beta-beta-alpha zinc fingers"/>
    <property type="match status" value="1"/>
</dbReference>
<dbReference type="GO" id="GO:0005681">
    <property type="term" value="C:spliceosomal complex"/>
    <property type="evidence" value="ECO:0007669"/>
    <property type="project" value="InterPro"/>
</dbReference>
<proteinExistence type="predicted"/>
<dbReference type="GO" id="GO:0000398">
    <property type="term" value="P:mRNA splicing, via spliceosome"/>
    <property type="evidence" value="ECO:0007669"/>
    <property type="project" value="InterPro"/>
</dbReference>
<evidence type="ECO:0000256" key="2">
    <source>
        <dbReference type="ARBA" id="ARBA00022771"/>
    </source>
</evidence>
<dbReference type="PANTHER" id="PTHR45986">
    <property type="entry name" value="ZINC FINGER MATRIN-TYPE PROTEIN 2"/>
    <property type="match status" value="1"/>
</dbReference>
<organism evidence="6 7">
    <name type="scientific">Maudiozyma humilis</name>
    <name type="common">Sour dough yeast</name>
    <name type="synonym">Kazachstania humilis</name>
    <dbReference type="NCBI Taxonomy" id="51915"/>
    <lineage>
        <taxon>Eukaryota</taxon>
        <taxon>Fungi</taxon>
        <taxon>Dikarya</taxon>
        <taxon>Ascomycota</taxon>
        <taxon>Saccharomycotina</taxon>
        <taxon>Saccharomycetes</taxon>
        <taxon>Saccharomycetales</taxon>
        <taxon>Saccharomycetaceae</taxon>
        <taxon>Maudiozyma</taxon>
    </lineage>
</organism>
<dbReference type="GO" id="GO:0008270">
    <property type="term" value="F:zinc ion binding"/>
    <property type="evidence" value="ECO:0007669"/>
    <property type="project" value="UniProtKB-KW"/>
</dbReference>
<dbReference type="PANTHER" id="PTHR45986:SF1">
    <property type="entry name" value="ZINC FINGER MATRIN-TYPE PROTEIN 2"/>
    <property type="match status" value="1"/>
</dbReference>
<keyword evidence="3" id="KW-0862">Zinc</keyword>
<feature type="domain" description="C2H2-type" evidence="5">
    <location>
        <begin position="76"/>
        <end position="98"/>
    </location>
</feature>
<keyword evidence="7" id="KW-1185">Reference proteome</keyword>
<evidence type="ECO:0000259" key="5">
    <source>
        <dbReference type="PROSITE" id="PS00028"/>
    </source>
</evidence>
<evidence type="ECO:0000313" key="6">
    <source>
        <dbReference type="EMBL" id="GMM53686.1"/>
    </source>
</evidence>
<dbReference type="PROSITE" id="PS00028">
    <property type="entry name" value="ZINC_FINGER_C2H2_1"/>
    <property type="match status" value="1"/>
</dbReference>
<sequence>MSFGRRTWNREDYVGTSTASDGPSFTDDELAQLKRKYTDYHALMQTASTAGVNHRTLVSAASVSSHKRGKQFGFYCELCDLTFKDTLQYIDHLNHRSHAVRFEQVFGEPLVLDARDNDDVPIEEFREAYETEIQRFVKQHAEKPKEKAVKKPVVAKAAQQEEQSDMARIMGFGSFGSSKK</sequence>
<dbReference type="InterPro" id="IPR013087">
    <property type="entry name" value="Znf_C2H2_type"/>
</dbReference>
<evidence type="ECO:0000256" key="3">
    <source>
        <dbReference type="ARBA" id="ARBA00022833"/>
    </source>
</evidence>